<proteinExistence type="predicted"/>
<dbReference type="AlphaFoldDB" id="A0A6P4IRA0"/>
<keyword evidence="1" id="KW-1185">Reference proteome</keyword>
<evidence type="ECO:0000313" key="1">
    <source>
        <dbReference type="Proteomes" id="UP001652661"/>
    </source>
</evidence>
<protein>
    <recommendedName>
        <fullName evidence="3">MD-2-related lipid-recognition domain-containing protein</fullName>
    </recommendedName>
</protein>
<dbReference type="InterPro" id="IPR010512">
    <property type="entry name" value="DUF1091"/>
</dbReference>
<dbReference type="PANTHER" id="PTHR21112">
    <property type="entry name" value="CHEMOSENSORY PROTEIN A 29A-RELATED"/>
    <property type="match status" value="1"/>
</dbReference>
<dbReference type="Proteomes" id="UP001652661">
    <property type="component" value="Chromosome 2L"/>
</dbReference>
<evidence type="ECO:0008006" key="3">
    <source>
        <dbReference type="Google" id="ProtNLM"/>
    </source>
</evidence>
<dbReference type="Pfam" id="PF06477">
    <property type="entry name" value="DUF1091"/>
    <property type="match status" value="1"/>
</dbReference>
<evidence type="ECO:0000313" key="2">
    <source>
        <dbReference type="RefSeq" id="XP_017025371.1"/>
    </source>
</evidence>
<reference evidence="2" key="2">
    <citation type="submission" date="2025-08" db="UniProtKB">
        <authorList>
            <consortium name="RefSeq"/>
        </authorList>
    </citation>
    <scope>IDENTIFICATION</scope>
    <source>
        <strain evidence="2">14028-0561.14</strain>
        <tissue evidence="2">Whole fly</tissue>
    </source>
</reference>
<sequence>MSLEKPYKARFESLKSSGSITYFRARLLGRDHRLNGTLIFKEDMGNNFVVSVESYNDATGSGNYKQTLYSASKIPFCQFIDTYWKYFAPSMEFGKNTDVPFINHTCPIPKGEYYVKDVIIKTDGWPYVMPRGFFKAVCTVQRDDEIVSSTELIVSFTDRTGN</sequence>
<accession>A0A6P4IRA0</accession>
<dbReference type="PANTHER" id="PTHR21112:SF0">
    <property type="entry name" value="CHEMOSENSORY PROTEIN A 29A-RELATED"/>
    <property type="match status" value="1"/>
</dbReference>
<dbReference type="RefSeq" id="XP_017025371.1">
    <property type="nucleotide sequence ID" value="XM_017169882.1"/>
</dbReference>
<reference evidence="1" key="1">
    <citation type="submission" date="2025-05" db="UniProtKB">
        <authorList>
            <consortium name="RefSeq"/>
        </authorList>
    </citation>
    <scope>NUCLEOTIDE SEQUENCE [LARGE SCALE GENOMIC DNA]</scope>
    <source>
        <strain evidence="1">14028-0561.14</strain>
    </source>
</reference>
<dbReference type="GeneID" id="108076852"/>
<gene>
    <name evidence="2" type="primary">LOC108076852</name>
</gene>
<dbReference type="SMART" id="SM00697">
    <property type="entry name" value="DM8"/>
    <property type="match status" value="1"/>
</dbReference>
<name>A0A6P4IRA0_DROKI</name>
<organism evidence="1 2">
    <name type="scientific">Drosophila kikkawai</name>
    <name type="common">Fruit fly</name>
    <dbReference type="NCBI Taxonomy" id="30033"/>
    <lineage>
        <taxon>Eukaryota</taxon>
        <taxon>Metazoa</taxon>
        <taxon>Ecdysozoa</taxon>
        <taxon>Arthropoda</taxon>
        <taxon>Hexapoda</taxon>
        <taxon>Insecta</taxon>
        <taxon>Pterygota</taxon>
        <taxon>Neoptera</taxon>
        <taxon>Endopterygota</taxon>
        <taxon>Diptera</taxon>
        <taxon>Brachycera</taxon>
        <taxon>Muscomorpha</taxon>
        <taxon>Ephydroidea</taxon>
        <taxon>Drosophilidae</taxon>
        <taxon>Drosophila</taxon>
        <taxon>Sophophora</taxon>
    </lineage>
</organism>
<dbReference type="OrthoDB" id="7851871at2759"/>